<evidence type="ECO:0000256" key="5">
    <source>
        <dbReference type="SAM" id="MobiDB-lite"/>
    </source>
</evidence>
<keyword evidence="4 6" id="KW-0472">Membrane</keyword>
<keyword evidence="8" id="KW-1185">Reference proteome</keyword>
<feature type="region of interest" description="Disordered" evidence="5">
    <location>
        <begin position="323"/>
        <end position="382"/>
    </location>
</feature>
<evidence type="ECO:0000256" key="1">
    <source>
        <dbReference type="ARBA" id="ARBA00004167"/>
    </source>
</evidence>
<dbReference type="PANTHER" id="PTHR12883:SF0">
    <property type="entry name" value="PAT COMPLEX SUBUNIT CCDC47"/>
    <property type="match status" value="1"/>
</dbReference>
<evidence type="ECO:0000256" key="2">
    <source>
        <dbReference type="ARBA" id="ARBA00022692"/>
    </source>
</evidence>
<dbReference type="GO" id="GO:0005509">
    <property type="term" value="F:calcium ion binding"/>
    <property type="evidence" value="ECO:0007669"/>
    <property type="project" value="InterPro"/>
</dbReference>
<dbReference type="Pfam" id="PF07946">
    <property type="entry name" value="CCDC47"/>
    <property type="match status" value="1"/>
</dbReference>
<dbReference type="HOGENOM" id="CLU_042570_1_0_1"/>
<name>S8EFJ4_FOMSC</name>
<dbReference type="eggNOG" id="KOG2357">
    <property type="taxonomic scope" value="Eukaryota"/>
</dbReference>
<dbReference type="InParanoid" id="S8EFJ4"/>
<reference evidence="7 8" key="1">
    <citation type="journal article" date="2012" name="Science">
        <title>The Paleozoic origin of enzymatic lignin decomposition reconstructed from 31 fungal genomes.</title>
        <authorList>
            <person name="Floudas D."/>
            <person name="Binder M."/>
            <person name="Riley R."/>
            <person name="Barry K."/>
            <person name="Blanchette R.A."/>
            <person name="Henrissat B."/>
            <person name="Martinez A.T."/>
            <person name="Otillar R."/>
            <person name="Spatafora J.W."/>
            <person name="Yadav J.S."/>
            <person name="Aerts A."/>
            <person name="Benoit I."/>
            <person name="Boyd A."/>
            <person name="Carlson A."/>
            <person name="Copeland A."/>
            <person name="Coutinho P.M."/>
            <person name="de Vries R.P."/>
            <person name="Ferreira P."/>
            <person name="Findley K."/>
            <person name="Foster B."/>
            <person name="Gaskell J."/>
            <person name="Glotzer D."/>
            <person name="Gorecki P."/>
            <person name="Heitman J."/>
            <person name="Hesse C."/>
            <person name="Hori C."/>
            <person name="Igarashi K."/>
            <person name="Jurgens J.A."/>
            <person name="Kallen N."/>
            <person name="Kersten P."/>
            <person name="Kohler A."/>
            <person name="Kuees U."/>
            <person name="Kumar T.K.A."/>
            <person name="Kuo A."/>
            <person name="LaButti K."/>
            <person name="Larrondo L.F."/>
            <person name="Lindquist E."/>
            <person name="Ling A."/>
            <person name="Lombard V."/>
            <person name="Lucas S."/>
            <person name="Lundell T."/>
            <person name="Martin R."/>
            <person name="McLaughlin D.J."/>
            <person name="Morgenstern I."/>
            <person name="Morin E."/>
            <person name="Murat C."/>
            <person name="Nagy L.G."/>
            <person name="Nolan M."/>
            <person name="Ohm R.A."/>
            <person name="Patyshakuliyeva A."/>
            <person name="Rokas A."/>
            <person name="Ruiz-Duenas F.J."/>
            <person name="Sabat G."/>
            <person name="Salamov A."/>
            <person name="Samejima M."/>
            <person name="Schmutz J."/>
            <person name="Slot J.C."/>
            <person name="St John F."/>
            <person name="Stenlid J."/>
            <person name="Sun H."/>
            <person name="Sun S."/>
            <person name="Syed K."/>
            <person name="Tsang A."/>
            <person name="Wiebenga A."/>
            <person name="Young D."/>
            <person name="Pisabarro A."/>
            <person name="Eastwood D.C."/>
            <person name="Martin F."/>
            <person name="Cullen D."/>
            <person name="Grigoriev I.V."/>
            <person name="Hibbett D.S."/>
        </authorList>
    </citation>
    <scope>NUCLEOTIDE SEQUENCE</scope>
    <source>
        <strain evidence="8">FP-58527</strain>
    </source>
</reference>
<dbReference type="InterPro" id="IPR012879">
    <property type="entry name" value="CCDC47"/>
</dbReference>
<organism evidence="7 8">
    <name type="scientific">Fomitopsis schrenkii</name>
    <name type="common">Brown rot fungus</name>
    <dbReference type="NCBI Taxonomy" id="2126942"/>
    <lineage>
        <taxon>Eukaryota</taxon>
        <taxon>Fungi</taxon>
        <taxon>Dikarya</taxon>
        <taxon>Basidiomycota</taxon>
        <taxon>Agaricomycotina</taxon>
        <taxon>Agaricomycetes</taxon>
        <taxon>Polyporales</taxon>
        <taxon>Fomitopsis</taxon>
    </lineage>
</organism>
<evidence type="ECO:0008006" key="9">
    <source>
        <dbReference type="Google" id="ProtNLM"/>
    </source>
</evidence>
<evidence type="ECO:0000256" key="3">
    <source>
        <dbReference type="ARBA" id="ARBA00022989"/>
    </source>
</evidence>
<feature type="transmembrane region" description="Helical" evidence="6">
    <location>
        <begin position="40"/>
        <end position="57"/>
    </location>
</feature>
<dbReference type="FunCoup" id="S8EFJ4">
    <property type="interactions" value="242"/>
</dbReference>
<keyword evidence="2 6" id="KW-0812">Transmembrane</keyword>
<keyword evidence="3 6" id="KW-1133">Transmembrane helix</keyword>
<dbReference type="OrthoDB" id="10039147at2759"/>
<dbReference type="GO" id="GO:0016020">
    <property type="term" value="C:membrane"/>
    <property type="evidence" value="ECO:0007669"/>
    <property type="project" value="UniProtKB-SubCell"/>
</dbReference>
<proteinExistence type="predicted"/>
<dbReference type="EMBL" id="KE504129">
    <property type="protein sequence ID" value="EPT03802.1"/>
    <property type="molecule type" value="Genomic_DNA"/>
</dbReference>
<accession>S8EFJ4</accession>
<dbReference type="Proteomes" id="UP000015241">
    <property type="component" value="Unassembled WGS sequence"/>
</dbReference>
<sequence>MASALLQFLTPAPVNLSPDYDGTEYRWKFITIRPAFFKNEPYFVAAILFFVIFYFWGKRANERRVNKWFLTHLPLLESQFSRPVPPGGSLIRDGNSDWFNYSTGRRAVSSLHTTFTLRPRHDLLQWVYQFGRGLVELDYKVTDAVELDFTFSPSAASSSVPDCVWAVIAKDEMRSIRSRRWDLTFTKTNDQPSLPPALTVMSEFADVTTNLLKPLGTLDLTRVLSDPAVLKYFRSISVTDQPRARPSAPLPQSQRKKHLILELSLPPTSDAAATLPLVQAAFQLVDAIAGEGKATGLRGGLAAQLRPETKNKLKKYREVLEKEISEEAKREQREEEEEKRLAAKRKAEEERLSKLSAAEQKKAMDREKKRAMRKNQTRMKAR</sequence>
<dbReference type="AlphaFoldDB" id="S8EFJ4"/>
<gene>
    <name evidence="7" type="ORF">FOMPIDRAFT_1142145</name>
</gene>
<dbReference type="GO" id="GO:0005783">
    <property type="term" value="C:endoplasmic reticulum"/>
    <property type="evidence" value="ECO:0007669"/>
    <property type="project" value="InterPro"/>
</dbReference>
<dbReference type="PANTHER" id="PTHR12883">
    <property type="entry name" value="ADIPOCYTE-SPECIFIC PROTEIN 4-RELATED"/>
    <property type="match status" value="1"/>
</dbReference>
<dbReference type="GO" id="GO:0032469">
    <property type="term" value="P:endoplasmic reticulum calcium ion homeostasis"/>
    <property type="evidence" value="ECO:0007669"/>
    <property type="project" value="InterPro"/>
</dbReference>
<feature type="compositionally biased region" description="Basic residues" evidence="5">
    <location>
        <begin position="369"/>
        <end position="382"/>
    </location>
</feature>
<feature type="compositionally biased region" description="Basic and acidic residues" evidence="5">
    <location>
        <begin position="323"/>
        <end position="368"/>
    </location>
</feature>
<dbReference type="STRING" id="743788.S8EFJ4"/>
<comment type="subcellular location">
    <subcellularLocation>
        <location evidence="1">Membrane</location>
        <topology evidence="1">Single-pass membrane protein</topology>
    </subcellularLocation>
</comment>
<evidence type="ECO:0000256" key="6">
    <source>
        <dbReference type="SAM" id="Phobius"/>
    </source>
</evidence>
<evidence type="ECO:0000313" key="8">
    <source>
        <dbReference type="Proteomes" id="UP000015241"/>
    </source>
</evidence>
<evidence type="ECO:0000256" key="4">
    <source>
        <dbReference type="ARBA" id="ARBA00023136"/>
    </source>
</evidence>
<evidence type="ECO:0000313" key="7">
    <source>
        <dbReference type="EMBL" id="EPT03802.1"/>
    </source>
</evidence>
<protein>
    <recommendedName>
        <fullName evidence="9">DUF1682-domain-containing protein</fullName>
    </recommendedName>
</protein>